<dbReference type="InterPro" id="IPR002044">
    <property type="entry name" value="CBM20"/>
</dbReference>
<name>A0A835K1G9_9ROSI</name>
<dbReference type="PROSITE" id="PS51166">
    <property type="entry name" value="CBM20"/>
    <property type="match status" value="1"/>
</dbReference>
<protein>
    <recommendedName>
        <fullName evidence="2">CBM20 domain-containing protein</fullName>
    </recommendedName>
</protein>
<dbReference type="EMBL" id="JADGMS010000006">
    <property type="protein sequence ID" value="KAF9680028.1"/>
    <property type="molecule type" value="Genomic_DNA"/>
</dbReference>
<reference evidence="3 4" key="1">
    <citation type="submission" date="2020-10" db="EMBL/GenBank/DDBJ databases">
        <title>Plant Genome Project.</title>
        <authorList>
            <person name="Zhang R.-G."/>
        </authorList>
    </citation>
    <scope>NUCLEOTIDE SEQUENCE [LARGE SCALE GENOMIC DNA]</scope>
    <source>
        <strain evidence="3">FAFU-HL-1</strain>
        <tissue evidence="3">Leaf</tissue>
    </source>
</reference>
<dbReference type="CDD" id="cd05467">
    <property type="entry name" value="CBM20"/>
    <property type="match status" value="1"/>
</dbReference>
<feature type="domain" description="CBM20" evidence="2">
    <location>
        <begin position="161"/>
        <end position="263"/>
    </location>
</feature>
<dbReference type="GO" id="GO:2001070">
    <property type="term" value="F:starch binding"/>
    <property type="evidence" value="ECO:0007669"/>
    <property type="project" value="InterPro"/>
</dbReference>
<comment type="caution">
    <text evidence="3">The sequence shown here is derived from an EMBL/GenBank/DDBJ whole genome shotgun (WGS) entry which is preliminary data.</text>
</comment>
<sequence>MADLTLYTCQASTFILSTPVWTRGPTIHHRTTRHDESRGETEQNKSVISSLLSTAWQLKYCFQVMKTLASSFSKIILHKNGDRPLFSSGELRHEISFFQSKKLAHKVGFCLCVKHKPICTTRVSSSLSPQSQACTLFFCFSLALFAYGVNLGTGDDQNQETNESKTVRVKFQLQKECSFGEQFTIVGDDPLLGLWDPESVIPMNWSDEHLWTVELDIPVGKSFQFKFILKGIGGKICWQPGPDRILQTWETDNTIVVWEDWEDAALQKVTEEEPSVDGTEEPTVNPEMLIVTENLTHQKEKLVSEASKGGVTMNVSANPEKKPAPVTYEKRIVADNISPMQEKPVAIVADNIRYSEGLSDVNVSANLEKKPAPVTYEKRIVADNISPMQEKPVAIVADNMRCSEGPSAVNVSANPEKKPAPVTYEKRIVADNISPMQEKPVAIVADNIRCSEGPSAVNVSDEVLVEKRASHPEEEQSTTSNKSTLIREDVRNDDAPTIINSAKSDVQGSVVAHEGDPILLPDLSAVSVLPSEAANDDEGERSRAIYASVGINEVENHNVLEFDEKHESGDNPLGEETVNGFIDELKHNPQAREGKRDTDDSPHREETVNGFNDEEQHGYELIYKPLGQEEKKQEMVRNSVVQNDLHWIKKLLTNLGFL</sequence>
<dbReference type="InterPro" id="IPR013784">
    <property type="entry name" value="Carb-bd-like_fold"/>
</dbReference>
<evidence type="ECO:0000313" key="4">
    <source>
        <dbReference type="Proteomes" id="UP000657918"/>
    </source>
</evidence>
<organism evidence="3 4">
    <name type="scientific">Salix dunnii</name>
    <dbReference type="NCBI Taxonomy" id="1413687"/>
    <lineage>
        <taxon>Eukaryota</taxon>
        <taxon>Viridiplantae</taxon>
        <taxon>Streptophyta</taxon>
        <taxon>Embryophyta</taxon>
        <taxon>Tracheophyta</taxon>
        <taxon>Spermatophyta</taxon>
        <taxon>Magnoliopsida</taxon>
        <taxon>eudicotyledons</taxon>
        <taxon>Gunneridae</taxon>
        <taxon>Pentapetalae</taxon>
        <taxon>rosids</taxon>
        <taxon>fabids</taxon>
        <taxon>Malpighiales</taxon>
        <taxon>Salicaceae</taxon>
        <taxon>Saliceae</taxon>
        <taxon>Salix</taxon>
    </lineage>
</organism>
<dbReference type="GO" id="GO:0016020">
    <property type="term" value="C:membrane"/>
    <property type="evidence" value="ECO:0007669"/>
    <property type="project" value="TreeGrafter"/>
</dbReference>
<feature type="compositionally biased region" description="Basic and acidic residues" evidence="1">
    <location>
        <begin position="585"/>
        <end position="607"/>
    </location>
</feature>
<evidence type="ECO:0000259" key="2">
    <source>
        <dbReference type="PROSITE" id="PS51166"/>
    </source>
</evidence>
<dbReference type="SMART" id="SM01065">
    <property type="entry name" value="CBM_2"/>
    <property type="match status" value="1"/>
</dbReference>
<dbReference type="FunFam" id="2.60.40.10:FF:000552">
    <property type="entry name" value="Related to glucoamylase"/>
    <property type="match status" value="1"/>
</dbReference>
<dbReference type="OrthoDB" id="550577at2759"/>
<dbReference type="InterPro" id="IPR013783">
    <property type="entry name" value="Ig-like_fold"/>
</dbReference>
<accession>A0A835K1G9</accession>
<evidence type="ECO:0000313" key="3">
    <source>
        <dbReference type="EMBL" id="KAF9680028.1"/>
    </source>
</evidence>
<keyword evidence="4" id="KW-1185">Reference proteome</keyword>
<dbReference type="Pfam" id="PF00686">
    <property type="entry name" value="CBM_20"/>
    <property type="match status" value="1"/>
</dbReference>
<proteinExistence type="predicted"/>
<feature type="region of interest" description="Disordered" evidence="1">
    <location>
        <begin position="585"/>
        <end position="611"/>
    </location>
</feature>
<dbReference type="SUPFAM" id="SSF49452">
    <property type="entry name" value="Starch-binding domain-like"/>
    <property type="match status" value="1"/>
</dbReference>
<gene>
    <name evidence="3" type="ORF">SADUNF_Sadunf06G0077500</name>
</gene>
<dbReference type="PANTHER" id="PTHR15048">
    <property type="entry name" value="STARCH-BINDING DOMAIN-CONTAINING PROTEIN 1"/>
    <property type="match status" value="1"/>
</dbReference>
<dbReference type="AlphaFoldDB" id="A0A835K1G9"/>
<dbReference type="Gene3D" id="2.60.40.10">
    <property type="entry name" value="Immunoglobulins"/>
    <property type="match status" value="1"/>
</dbReference>
<evidence type="ECO:0000256" key="1">
    <source>
        <dbReference type="SAM" id="MobiDB-lite"/>
    </source>
</evidence>
<dbReference type="PANTHER" id="PTHR15048:SF0">
    <property type="entry name" value="STARCH-BINDING DOMAIN-CONTAINING PROTEIN 1"/>
    <property type="match status" value="1"/>
</dbReference>
<dbReference type="Proteomes" id="UP000657918">
    <property type="component" value="Unassembled WGS sequence"/>
</dbReference>